<dbReference type="EMBL" id="BK015527">
    <property type="protein sequence ID" value="DAE11176.1"/>
    <property type="molecule type" value="Genomic_DNA"/>
</dbReference>
<protein>
    <submittedName>
        <fullName evidence="1">Uncharacterized protein</fullName>
    </submittedName>
</protein>
<organism evidence="1">
    <name type="scientific">Myoviridae sp. ctcFb5</name>
    <dbReference type="NCBI Taxonomy" id="2825137"/>
    <lineage>
        <taxon>Viruses</taxon>
        <taxon>Duplodnaviria</taxon>
        <taxon>Heunggongvirae</taxon>
        <taxon>Uroviricota</taxon>
        <taxon>Caudoviricetes</taxon>
    </lineage>
</organism>
<proteinExistence type="predicted"/>
<accession>A0A8S5PWP6</accession>
<reference evidence="1" key="1">
    <citation type="journal article" date="2021" name="Proc. Natl. Acad. Sci. U.S.A.">
        <title>A Catalog of Tens of Thousands of Viruses from Human Metagenomes Reveals Hidden Associations with Chronic Diseases.</title>
        <authorList>
            <person name="Tisza M.J."/>
            <person name="Buck C.B."/>
        </authorList>
    </citation>
    <scope>NUCLEOTIDE SEQUENCE</scope>
    <source>
        <strain evidence="1">CtcFb5</strain>
    </source>
</reference>
<evidence type="ECO:0000313" key="1">
    <source>
        <dbReference type="EMBL" id="DAE11176.1"/>
    </source>
</evidence>
<name>A0A8S5PWP6_9CAUD</name>
<sequence>MKEEQLLKMAEQVKKTCEENGITVLMLIGKTEEDRVNSTNLLMGKVNTLTTMIVGLMNESTEFSKLIQNASEYYTVQQRESKQESLAKLFEEFFKELHNHRNSNWVSRG</sequence>